<organism evidence="13 14">
    <name type="scientific">Marinospirillum celere</name>
    <dbReference type="NCBI Taxonomy" id="1122252"/>
    <lineage>
        <taxon>Bacteria</taxon>
        <taxon>Pseudomonadati</taxon>
        <taxon>Pseudomonadota</taxon>
        <taxon>Gammaproteobacteria</taxon>
        <taxon>Oceanospirillales</taxon>
        <taxon>Oceanospirillaceae</taxon>
        <taxon>Marinospirillum</taxon>
    </lineage>
</organism>
<evidence type="ECO:0000256" key="6">
    <source>
        <dbReference type="ARBA" id="ARBA00022692"/>
    </source>
</evidence>
<feature type="transmembrane region" description="Helical" evidence="11">
    <location>
        <begin position="182"/>
        <end position="205"/>
    </location>
</feature>
<dbReference type="FunFam" id="1.10.287.130:FF:000001">
    <property type="entry name" value="Two-component sensor histidine kinase"/>
    <property type="match status" value="1"/>
</dbReference>
<dbReference type="InterPro" id="IPR004358">
    <property type="entry name" value="Sig_transdc_His_kin-like_C"/>
</dbReference>
<keyword evidence="6 11" id="KW-0812">Transmembrane</keyword>
<name>A0A1I1HFZ7_9GAMM</name>
<dbReference type="SMART" id="SM00387">
    <property type="entry name" value="HATPase_c"/>
    <property type="match status" value="1"/>
</dbReference>
<dbReference type="SMART" id="SM00388">
    <property type="entry name" value="HisKA"/>
    <property type="match status" value="1"/>
</dbReference>
<dbReference type="SUPFAM" id="SSF55874">
    <property type="entry name" value="ATPase domain of HSP90 chaperone/DNA topoisomerase II/histidine kinase"/>
    <property type="match status" value="1"/>
</dbReference>
<dbReference type="PANTHER" id="PTHR45436:SF15">
    <property type="entry name" value="SENSOR HISTIDINE KINASE CUSS"/>
    <property type="match status" value="1"/>
</dbReference>
<feature type="transmembrane region" description="Helical" evidence="11">
    <location>
        <begin position="25"/>
        <end position="44"/>
    </location>
</feature>
<dbReference type="InterPro" id="IPR036097">
    <property type="entry name" value="HisK_dim/P_sf"/>
</dbReference>
<dbReference type="Gene3D" id="3.30.565.10">
    <property type="entry name" value="Histidine kinase-like ATPase, C-terminal domain"/>
    <property type="match status" value="1"/>
</dbReference>
<dbReference type="PANTHER" id="PTHR45436">
    <property type="entry name" value="SENSOR HISTIDINE KINASE YKOH"/>
    <property type="match status" value="1"/>
</dbReference>
<evidence type="ECO:0000256" key="7">
    <source>
        <dbReference type="ARBA" id="ARBA00022777"/>
    </source>
</evidence>
<keyword evidence="9" id="KW-0902">Two-component regulatory system</keyword>
<evidence type="ECO:0000256" key="2">
    <source>
        <dbReference type="ARBA" id="ARBA00004141"/>
    </source>
</evidence>
<dbReference type="InterPro" id="IPR050428">
    <property type="entry name" value="TCS_sensor_his_kinase"/>
</dbReference>
<keyword evidence="10 11" id="KW-0472">Membrane</keyword>
<evidence type="ECO:0000313" key="13">
    <source>
        <dbReference type="EMBL" id="SFC20040.1"/>
    </source>
</evidence>
<evidence type="ECO:0000256" key="10">
    <source>
        <dbReference type="ARBA" id="ARBA00023136"/>
    </source>
</evidence>
<evidence type="ECO:0000256" key="5">
    <source>
        <dbReference type="ARBA" id="ARBA00022679"/>
    </source>
</evidence>
<dbReference type="Pfam" id="PF02518">
    <property type="entry name" value="HATPase_c"/>
    <property type="match status" value="1"/>
</dbReference>
<dbReference type="CDD" id="cd00082">
    <property type="entry name" value="HisKA"/>
    <property type="match status" value="1"/>
</dbReference>
<dbReference type="PROSITE" id="PS50109">
    <property type="entry name" value="HIS_KIN"/>
    <property type="match status" value="1"/>
</dbReference>
<dbReference type="GO" id="GO:0016020">
    <property type="term" value="C:membrane"/>
    <property type="evidence" value="ECO:0007669"/>
    <property type="project" value="UniProtKB-SubCell"/>
</dbReference>
<dbReference type="InterPro" id="IPR005467">
    <property type="entry name" value="His_kinase_dom"/>
</dbReference>
<dbReference type="Pfam" id="PF00512">
    <property type="entry name" value="HisKA"/>
    <property type="match status" value="1"/>
</dbReference>
<dbReference type="EMBL" id="FOLH01000003">
    <property type="protein sequence ID" value="SFC20040.1"/>
    <property type="molecule type" value="Genomic_DNA"/>
</dbReference>
<dbReference type="PRINTS" id="PR00344">
    <property type="entry name" value="BCTRLSENSOR"/>
</dbReference>
<accession>A0A1I1HFZ7</accession>
<evidence type="ECO:0000313" key="14">
    <source>
        <dbReference type="Proteomes" id="UP000199058"/>
    </source>
</evidence>
<dbReference type="GO" id="GO:0000155">
    <property type="term" value="F:phosphorelay sensor kinase activity"/>
    <property type="evidence" value="ECO:0007669"/>
    <property type="project" value="InterPro"/>
</dbReference>
<protein>
    <recommendedName>
        <fullName evidence="3">histidine kinase</fullName>
        <ecNumber evidence="3">2.7.13.3</ecNumber>
    </recommendedName>
</protein>
<dbReference type="Proteomes" id="UP000199058">
    <property type="component" value="Unassembled WGS sequence"/>
</dbReference>
<feature type="domain" description="Histidine kinase" evidence="12">
    <location>
        <begin position="225"/>
        <end position="442"/>
    </location>
</feature>
<dbReference type="STRING" id="1122252.SAMN05660443_1859"/>
<comment type="catalytic activity">
    <reaction evidence="1">
        <text>ATP + protein L-histidine = ADP + protein N-phospho-L-histidine.</text>
        <dbReference type="EC" id="2.7.13.3"/>
    </reaction>
</comment>
<dbReference type="AlphaFoldDB" id="A0A1I1HFZ7"/>
<reference evidence="13 14" key="1">
    <citation type="submission" date="2016-10" db="EMBL/GenBank/DDBJ databases">
        <authorList>
            <person name="de Groot N.N."/>
        </authorList>
    </citation>
    <scope>NUCLEOTIDE SEQUENCE [LARGE SCALE GENOMIC DNA]</scope>
    <source>
        <strain evidence="13 14">DSM 18438</strain>
    </source>
</reference>
<gene>
    <name evidence="13" type="ORF">SAMN05660443_1859</name>
</gene>
<evidence type="ECO:0000256" key="4">
    <source>
        <dbReference type="ARBA" id="ARBA00022553"/>
    </source>
</evidence>
<keyword evidence="5" id="KW-0808">Transferase</keyword>
<proteinExistence type="predicted"/>
<sequence>MPQSLGSPKPEGEFLKASRWKLARGYALGMAVGLVVILAGGYWVHSALVKQALKTELQQLAHKEAGVHLPDLQRWAEGQMTAADVQIGLRSHRTAFYYILSSDSELVHGNETQPELRSDVLGLLKNNQLPRGEVVFENLYPEDEPSLRLALLRYPVKHEGAYLGSVYAATDVGGSLSHLDQLLITSFLLLIGLVFLASVGGWWMADRSLQPLRLALQQQRRFIADASHELRAPLTVMTTALTVVRDEAGSQLAEFHRETLDDALDETRRLSRLAEELLLLARADAAAIEPVMTTFDPAEILQQKLRLYAKRAEGKGLQLVCEVDESVPIRADQDLFQRMLDAALENALTYTPAGGEVLLKACREKGQAAVLIADTGPGMSPEEAERAFQRFYRADPARQRNQQGAGLGLALIHELAELQGATAELVTSTGEGTRLYLYFRSA</sequence>
<dbReference type="RefSeq" id="WP_091962437.1">
    <property type="nucleotide sequence ID" value="NZ_FOLH01000003.1"/>
</dbReference>
<comment type="subcellular location">
    <subcellularLocation>
        <location evidence="2">Membrane</location>
        <topology evidence="2">Multi-pass membrane protein</topology>
    </subcellularLocation>
</comment>
<dbReference type="EC" id="2.7.13.3" evidence="3"/>
<dbReference type="OrthoDB" id="9809766at2"/>
<dbReference type="SUPFAM" id="SSF47384">
    <property type="entry name" value="Homodimeric domain of signal transducing histidine kinase"/>
    <property type="match status" value="1"/>
</dbReference>
<evidence type="ECO:0000256" key="9">
    <source>
        <dbReference type="ARBA" id="ARBA00023012"/>
    </source>
</evidence>
<evidence type="ECO:0000259" key="12">
    <source>
        <dbReference type="PROSITE" id="PS50109"/>
    </source>
</evidence>
<evidence type="ECO:0000256" key="1">
    <source>
        <dbReference type="ARBA" id="ARBA00000085"/>
    </source>
</evidence>
<keyword evidence="4" id="KW-0597">Phosphoprotein</keyword>
<keyword evidence="14" id="KW-1185">Reference proteome</keyword>
<keyword evidence="7 13" id="KW-0418">Kinase</keyword>
<keyword evidence="8 11" id="KW-1133">Transmembrane helix</keyword>
<dbReference type="CDD" id="cd00075">
    <property type="entry name" value="HATPase"/>
    <property type="match status" value="1"/>
</dbReference>
<dbReference type="InterPro" id="IPR003661">
    <property type="entry name" value="HisK_dim/P_dom"/>
</dbReference>
<dbReference type="Gene3D" id="1.10.287.130">
    <property type="match status" value="1"/>
</dbReference>
<evidence type="ECO:0000256" key="8">
    <source>
        <dbReference type="ARBA" id="ARBA00022989"/>
    </source>
</evidence>
<evidence type="ECO:0000256" key="3">
    <source>
        <dbReference type="ARBA" id="ARBA00012438"/>
    </source>
</evidence>
<dbReference type="InterPro" id="IPR003594">
    <property type="entry name" value="HATPase_dom"/>
</dbReference>
<dbReference type="InterPro" id="IPR036890">
    <property type="entry name" value="HATPase_C_sf"/>
</dbReference>
<evidence type="ECO:0000256" key="11">
    <source>
        <dbReference type="SAM" id="Phobius"/>
    </source>
</evidence>